<comment type="caution">
    <text evidence="5">The sequence shown here is derived from an EMBL/GenBank/DDBJ whole genome shotgun (WGS) entry which is preliminary data.</text>
</comment>
<accession>A0A1G2FAR6</accession>
<sequence length="274" mass="31418">MNGNQKLKINDLNLQDWKEYQDILTDSLWLIGERDKSGAHNNVYHGNFIPQIPNQMMRRFTKKGDVVLDAFLGHGTTLIESKRLGRHGIGIELMPEVARVAVQNIDSELPNGGKVFTEVIVADSTTKEAREKVLDSLKKIGQKSVQLIILHPPYHDIIKFSNKKEDLCNAATVEEFTSKFGDAIENFSDLLDLNRYLAIVIGDKYTNSEWVPLGFYLMQETLKRGQGLKLKSILIKNMVNNRAKLNQEHLWRYRALVGGFYIFKHEYILVFKKV</sequence>
<keyword evidence="1" id="KW-0489">Methyltransferase</keyword>
<protein>
    <recommendedName>
        <fullName evidence="3">Methyltransferase</fullName>
        <ecNumber evidence="3">2.1.1.-</ecNumber>
    </recommendedName>
</protein>
<evidence type="ECO:0000313" key="6">
    <source>
        <dbReference type="Proteomes" id="UP000176974"/>
    </source>
</evidence>
<dbReference type="GO" id="GO:0032259">
    <property type="term" value="P:methylation"/>
    <property type="evidence" value="ECO:0007669"/>
    <property type="project" value="UniProtKB-KW"/>
</dbReference>
<dbReference type="InterPro" id="IPR029063">
    <property type="entry name" value="SAM-dependent_MTases_sf"/>
</dbReference>
<dbReference type="InterPro" id="IPR001091">
    <property type="entry name" value="RM_Methyltransferase"/>
</dbReference>
<comment type="similarity">
    <text evidence="3">Belongs to the N(4)/N(6)-methyltransferase family.</text>
</comment>
<dbReference type="AlphaFoldDB" id="A0A1G2FAR6"/>
<evidence type="ECO:0000256" key="3">
    <source>
        <dbReference type="RuleBase" id="RU362026"/>
    </source>
</evidence>
<dbReference type="SUPFAM" id="SSF53335">
    <property type="entry name" value="S-adenosyl-L-methionine-dependent methyltransferases"/>
    <property type="match status" value="2"/>
</dbReference>
<keyword evidence="2" id="KW-0808">Transferase</keyword>
<evidence type="ECO:0000313" key="5">
    <source>
        <dbReference type="EMBL" id="OGZ35164.1"/>
    </source>
</evidence>
<dbReference type="GO" id="GO:0003677">
    <property type="term" value="F:DNA binding"/>
    <property type="evidence" value="ECO:0007669"/>
    <property type="project" value="InterPro"/>
</dbReference>
<dbReference type="InterPro" id="IPR002941">
    <property type="entry name" value="DNA_methylase_N4/N6"/>
</dbReference>
<organism evidence="5 6">
    <name type="scientific">Candidatus Portnoybacteria bacterium RIFCSPHIGHO2_01_FULL_40_12b</name>
    <dbReference type="NCBI Taxonomy" id="1801994"/>
    <lineage>
        <taxon>Bacteria</taxon>
        <taxon>Candidatus Portnoyibacteriota</taxon>
    </lineage>
</organism>
<evidence type="ECO:0000259" key="4">
    <source>
        <dbReference type="Pfam" id="PF01555"/>
    </source>
</evidence>
<dbReference type="EMBL" id="MHMY01000017">
    <property type="protein sequence ID" value="OGZ35164.1"/>
    <property type="molecule type" value="Genomic_DNA"/>
</dbReference>
<name>A0A1G2FAR6_9BACT</name>
<dbReference type="PRINTS" id="PR00508">
    <property type="entry name" value="S21N4MTFRASE"/>
</dbReference>
<dbReference type="Pfam" id="PF01555">
    <property type="entry name" value="N6_N4_Mtase"/>
    <property type="match status" value="1"/>
</dbReference>
<evidence type="ECO:0000256" key="2">
    <source>
        <dbReference type="ARBA" id="ARBA00022679"/>
    </source>
</evidence>
<proteinExistence type="inferred from homology"/>
<gene>
    <name evidence="5" type="ORF">A2815_01115</name>
</gene>
<feature type="domain" description="DNA methylase N-4/N-6" evidence="4">
    <location>
        <begin position="15"/>
        <end position="102"/>
    </location>
</feature>
<evidence type="ECO:0000256" key="1">
    <source>
        <dbReference type="ARBA" id="ARBA00022603"/>
    </source>
</evidence>
<dbReference type="EC" id="2.1.1.-" evidence="3"/>
<dbReference type="Proteomes" id="UP000176974">
    <property type="component" value="Unassembled WGS sequence"/>
</dbReference>
<dbReference type="GO" id="GO:0008170">
    <property type="term" value="F:N-methyltransferase activity"/>
    <property type="evidence" value="ECO:0007669"/>
    <property type="project" value="InterPro"/>
</dbReference>
<reference evidence="5 6" key="1">
    <citation type="journal article" date="2016" name="Nat. Commun.">
        <title>Thousands of microbial genomes shed light on interconnected biogeochemical processes in an aquifer system.</title>
        <authorList>
            <person name="Anantharaman K."/>
            <person name="Brown C.T."/>
            <person name="Hug L.A."/>
            <person name="Sharon I."/>
            <person name="Castelle C.J."/>
            <person name="Probst A.J."/>
            <person name="Thomas B.C."/>
            <person name="Singh A."/>
            <person name="Wilkins M.J."/>
            <person name="Karaoz U."/>
            <person name="Brodie E.L."/>
            <person name="Williams K.H."/>
            <person name="Hubbard S.S."/>
            <person name="Banfield J.F."/>
        </authorList>
    </citation>
    <scope>NUCLEOTIDE SEQUENCE [LARGE SCALE GENOMIC DNA]</scope>
</reference>
<dbReference type="Gene3D" id="3.40.50.150">
    <property type="entry name" value="Vaccinia Virus protein VP39"/>
    <property type="match status" value="2"/>
</dbReference>